<dbReference type="GO" id="GO:0003677">
    <property type="term" value="F:DNA binding"/>
    <property type="evidence" value="ECO:0007669"/>
    <property type="project" value="UniProtKB-KW"/>
</dbReference>
<dbReference type="PRINTS" id="PR00040">
    <property type="entry name" value="HTHMERR"/>
</dbReference>
<reference evidence="3 4" key="1">
    <citation type="submission" date="2018-08" db="EMBL/GenBank/DDBJ databases">
        <title>Isolation, diversity and antifungal activity of Actinobacteria from wheat.</title>
        <authorList>
            <person name="Han C."/>
        </authorList>
    </citation>
    <scope>NUCLEOTIDE SEQUENCE [LARGE SCALE GENOMIC DNA]</scope>
    <source>
        <strain evidence="3 4">NEAU-YY421</strain>
    </source>
</reference>
<dbReference type="CDD" id="cd01282">
    <property type="entry name" value="HTH_MerR-like_sg3"/>
    <property type="match status" value="1"/>
</dbReference>
<evidence type="ECO:0000256" key="1">
    <source>
        <dbReference type="ARBA" id="ARBA00023125"/>
    </source>
</evidence>
<comment type="caution">
    <text evidence="3">The sequence shown here is derived from an EMBL/GenBank/DDBJ whole genome shotgun (WGS) entry which is preliminary data.</text>
</comment>
<evidence type="ECO:0000259" key="2">
    <source>
        <dbReference type="PROSITE" id="PS50937"/>
    </source>
</evidence>
<organism evidence="3 4">
    <name type="scientific">Streptomyces triticagri</name>
    <dbReference type="NCBI Taxonomy" id="2293568"/>
    <lineage>
        <taxon>Bacteria</taxon>
        <taxon>Bacillati</taxon>
        <taxon>Actinomycetota</taxon>
        <taxon>Actinomycetes</taxon>
        <taxon>Kitasatosporales</taxon>
        <taxon>Streptomycetaceae</taxon>
        <taxon>Streptomyces</taxon>
    </lineage>
</organism>
<keyword evidence="1" id="KW-0238">DNA-binding</keyword>
<dbReference type="RefSeq" id="WP_128555770.1">
    <property type="nucleotide sequence ID" value="NZ_QUAK01000062.1"/>
</dbReference>
<evidence type="ECO:0000313" key="3">
    <source>
        <dbReference type="EMBL" id="RFU86670.1"/>
    </source>
</evidence>
<dbReference type="EMBL" id="QUAK01000062">
    <property type="protein sequence ID" value="RFU86670.1"/>
    <property type="molecule type" value="Genomic_DNA"/>
</dbReference>
<dbReference type="SUPFAM" id="SSF46955">
    <property type="entry name" value="Putative DNA-binding domain"/>
    <property type="match status" value="1"/>
</dbReference>
<proteinExistence type="predicted"/>
<accession>A0A372M7U6</accession>
<dbReference type="OrthoDB" id="3824912at2"/>
<gene>
    <name evidence="3" type="ORF">DY218_11065</name>
</gene>
<dbReference type="PANTHER" id="PTHR30204">
    <property type="entry name" value="REDOX-CYCLING DRUG-SENSING TRANSCRIPTIONAL ACTIVATOR SOXR"/>
    <property type="match status" value="1"/>
</dbReference>
<dbReference type="InterPro" id="IPR009061">
    <property type="entry name" value="DNA-bd_dom_put_sf"/>
</dbReference>
<dbReference type="Pfam" id="PF13411">
    <property type="entry name" value="MerR_1"/>
    <property type="match status" value="1"/>
</dbReference>
<dbReference type="InterPro" id="IPR047057">
    <property type="entry name" value="MerR_fam"/>
</dbReference>
<dbReference type="Gene3D" id="1.10.1660.10">
    <property type="match status" value="1"/>
</dbReference>
<keyword evidence="4" id="KW-1185">Reference proteome</keyword>
<dbReference type="GO" id="GO:0003700">
    <property type="term" value="F:DNA-binding transcription factor activity"/>
    <property type="evidence" value="ECO:0007669"/>
    <property type="project" value="InterPro"/>
</dbReference>
<dbReference type="SMART" id="SM00422">
    <property type="entry name" value="HTH_MERR"/>
    <property type="match status" value="1"/>
</dbReference>
<sequence>MKIGELSRRTAVSVRSIRYYEQKCLLASDRTPGGHREYPEAAVDRVILVQQLLAAGLTTDKIARVLPCMRDHDGGPAETATPWLLEQLTAERTRIDRSIDDLRHTREILDEVIATAAG</sequence>
<dbReference type="Proteomes" id="UP000263094">
    <property type="component" value="Unassembled WGS sequence"/>
</dbReference>
<name>A0A372M7U6_9ACTN</name>
<dbReference type="PROSITE" id="PS50937">
    <property type="entry name" value="HTH_MERR_2"/>
    <property type="match status" value="1"/>
</dbReference>
<dbReference type="PANTHER" id="PTHR30204:SF97">
    <property type="entry name" value="MERR FAMILY REGULATORY PROTEIN"/>
    <property type="match status" value="1"/>
</dbReference>
<evidence type="ECO:0000313" key="4">
    <source>
        <dbReference type="Proteomes" id="UP000263094"/>
    </source>
</evidence>
<feature type="domain" description="HTH merR-type" evidence="2">
    <location>
        <begin position="1"/>
        <end position="68"/>
    </location>
</feature>
<dbReference type="AlphaFoldDB" id="A0A372M7U6"/>
<protein>
    <submittedName>
        <fullName evidence="3">MerR family transcriptional regulator</fullName>
    </submittedName>
</protein>
<dbReference type="InterPro" id="IPR000551">
    <property type="entry name" value="MerR-type_HTH_dom"/>
</dbReference>